<keyword evidence="3" id="KW-1185">Reference proteome</keyword>
<sequence>MTKHRFTGLLVAMATGAVVALTGPLSGGVAQADNFNCVLGIGSGWAAWGNPNFEFVENAADAGDADRIARERHPSSIFGSYVVWSNCSALLSTIIFCARMSNLGPSNAELGVGGPEI</sequence>
<proteinExistence type="predicted"/>
<evidence type="ECO:0000313" key="2">
    <source>
        <dbReference type="EMBL" id="ORA74033.1"/>
    </source>
</evidence>
<organism evidence="2 3">
    <name type="scientific">Mycolicibacterium insubricum</name>
    <dbReference type="NCBI Taxonomy" id="444597"/>
    <lineage>
        <taxon>Bacteria</taxon>
        <taxon>Bacillati</taxon>
        <taxon>Actinomycetota</taxon>
        <taxon>Actinomycetes</taxon>
        <taxon>Mycobacteriales</taxon>
        <taxon>Mycobacteriaceae</taxon>
        <taxon>Mycolicibacterium</taxon>
    </lineage>
</organism>
<evidence type="ECO:0000313" key="3">
    <source>
        <dbReference type="Proteomes" id="UP000192801"/>
    </source>
</evidence>
<dbReference type="AlphaFoldDB" id="A0A1X0DNS1"/>
<protein>
    <recommendedName>
        <fullName evidence="4">DUF732 domain-containing protein</fullName>
    </recommendedName>
</protein>
<keyword evidence="1" id="KW-0732">Signal</keyword>
<feature type="chain" id="PRO_5012800674" description="DUF732 domain-containing protein" evidence="1">
    <location>
        <begin position="33"/>
        <end position="117"/>
    </location>
</feature>
<dbReference type="RefSeq" id="WP_083028786.1">
    <property type="nucleotide sequence ID" value="NZ_MVHS01000001.1"/>
</dbReference>
<accession>A0A1X0DNS1</accession>
<comment type="caution">
    <text evidence="2">The sequence shown here is derived from an EMBL/GenBank/DDBJ whole genome shotgun (WGS) entry which is preliminary data.</text>
</comment>
<reference evidence="2 3" key="1">
    <citation type="submission" date="2016-12" db="EMBL/GenBank/DDBJ databases">
        <title>The new phylogeny of genus Mycobacterium.</title>
        <authorList>
            <person name="Tortoli E."/>
            <person name="Trovato A."/>
            <person name="Cirillo D.M."/>
        </authorList>
    </citation>
    <scope>NUCLEOTIDE SEQUENCE [LARGE SCALE GENOMIC DNA]</scope>
    <source>
        <strain evidence="2 3">DSM 45130</strain>
    </source>
</reference>
<dbReference type="EMBL" id="MVHS01000001">
    <property type="protein sequence ID" value="ORA74033.1"/>
    <property type="molecule type" value="Genomic_DNA"/>
</dbReference>
<dbReference type="STRING" id="444597.BST26_00120"/>
<name>A0A1X0DNS1_9MYCO</name>
<evidence type="ECO:0000256" key="1">
    <source>
        <dbReference type="SAM" id="SignalP"/>
    </source>
</evidence>
<feature type="signal peptide" evidence="1">
    <location>
        <begin position="1"/>
        <end position="32"/>
    </location>
</feature>
<gene>
    <name evidence="2" type="ORF">BST26_00120</name>
</gene>
<evidence type="ECO:0008006" key="4">
    <source>
        <dbReference type="Google" id="ProtNLM"/>
    </source>
</evidence>
<dbReference type="Proteomes" id="UP000192801">
    <property type="component" value="Unassembled WGS sequence"/>
</dbReference>